<evidence type="ECO:0008006" key="4">
    <source>
        <dbReference type="Google" id="ProtNLM"/>
    </source>
</evidence>
<feature type="signal peptide" evidence="1">
    <location>
        <begin position="1"/>
        <end position="28"/>
    </location>
</feature>
<reference evidence="2 3" key="1">
    <citation type="submission" date="2020-06" db="EMBL/GenBank/DDBJ databases">
        <title>Transcriptomic and genomic resources for Thalictrum thalictroides and T. hernandezii: Facilitating candidate gene discovery in an emerging model plant lineage.</title>
        <authorList>
            <person name="Arias T."/>
            <person name="Riano-Pachon D.M."/>
            <person name="Di Stilio V.S."/>
        </authorList>
    </citation>
    <scope>NUCLEOTIDE SEQUENCE [LARGE SCALE GENOMIC DNA]</scope>
    <source>
        <strain evidence="3">cv. WT478/WT964</strain>
        <tissue evidence="2">Leaves</tissue>
    </source>
</reference>
<evidence type="ECO:0000313" key="3">
    <source>
        <dbReference type="Proteomes" id="UP000554482"/>
    </source>
</evidence>
<dbReference type="AlphaFoldDB" id="A0A7J6XB05"/>
<protein>
    <recommendedName>
        <fullName evidence="4">Defensin-like protein</fullName>
    </recommendedName>
</protein>
<name>A0A7J6XB05_THATH</name>
<proteinExistence type="predicted"/>
<comment type="caution">
    <text evidence="2">The sequence shown here is derived from an EMBL/GenBank/DDBJ whole genome shotgun (WGS) entry which is preliminary data.</text>
</comment>
<evidence type="ECO:0000256" key="1">
    <source>
        <dbReference type="SAM" id="SignalP"/>
    </source>
</evidence>
<sequence>MASKARTLALVMMVVFLVSIDFMDVVVGQTQSCDCKDIHDPNCVPNSSYESVCNDKCNCGGHCKRMGNAHYCHCLCGGEN</sequence>
<keyword evidence="1" id="KW-0732">Signal</keyword>
<gene>
    <name evidence="2" type="ORF">FRX31_003601</name>
</gene>
<accession>A0A7J6XB05</accession>
<feature type="chain" id="PRO_5029613523" description="Defensin-like protein" evidence="1">
    <location>
        <begin position="29"/>
        <end position="80"/>
    </location>
</feature>
<dbReference type="EMBL" id="JABWDY010002248">
    <property type="protein sequence ID" value="KAF5206809.1"/>
    <property type="molecule type" value="Genomic_DNA"/>
</dbReference>
<evidence type="ECO:0000313" key="2">
    <source>
        <dbReference type="EMBL" id="KAF5206809.1"/>
    </source>
</evidence>
<organism evidence="2 3">
    <name type="scientific">Thalictrum thalictroides</name>
    <name type="common">Rue-anemone</name>
    <name type="synonym">Anemone thalictroides</name>
    <dbReference type="NCBI Taxonomy" id="46969"/>
    <lineage>
        <taxon>Eukaryota</taxon>
        <taxon>Viridiplantae</taxon>
        <taxon>Streptophyta</taxon>
        <taxon>Embryophyta</taxon>
        <taxon>Tracheophyta</taxon>
        <taxon>Spermatophyta</taxon>
        <taxon>Magnoliopsida</taxon>
        <taxon>Ranunculales</taxon>
        <taxon>Ranunculaceae</taxon>
        <taxon>Thalictroideae</taxon>
        <taxon>Thalictrum</taxon>
    </lineage>
</organism>
<keyword evidence="3" id="KW-1185">Reference proteome</keyword>
<dbReference type="Proteomes" id="UP000554482">
    <property type="component" value="Unassembled WGS sequence"/>
</dbReference>